<dbReference type="PANTHER" id="PTHR36368">
    <property type="entry name" value="ATP-DEPENDENT CASEINOLYTIC PROTEASE/CROTONASE FAMILY PROTEIN"/>
    <property type="match status" value="1"/>
</dbReference>
<reference evidence="3" key="1">
    <citation type="submission" date="2020-07" db="EMBL/GenBank/DDBJ databases">
        <title>Ethylene signaling mediates host invasion by parasitic plants.</title>
        <authorList>
            <person name="Yoshida S."/>
        </authorList>
    </citation>
    <scope>NUCLEOTIDE SEQUENCE</scope>
    <source>
        <strain evidence="3">Okayama</strain>
    </source>
</reference>
<feature type="compositionally biased region" description="Low complexity" evidence="1">
    <location>
        <begin position="667"/>
        <end position="694"/>
    </location>
</feature>
<gene>
    <name evidence="3" type="ORF">PHJA_000218300</name>
</gene>
<evidence type="ECO:0000313" key="4">
    <source>
        <dbReference type="Proteomes" id="UP000653305"/>
    </source>
</evidence>
<feature type="region of interest" description="Disordered" evidence="1">
    <location>
        <begin position="955"/>
        <end position="1035"/>
    </location>
</feature>
<dbReference type="AlphaFoldDB" id="A0A830B047"/>
<feature type="region of interest" description="Disordered" evidence="1">
    <location>
        <begin position="596"/>
        <end position="629"/>
    </location>
</feature>
<feature type="compositionally biased region" description="Polar residues" evidence="1">
    <location>
        <begin position="697"/>
        <end position="707"/>
    </location>
</feature>
<feature type="compositionally biased region" description="Pro residues" evidence="1">
    <location>
        <begin position="603"/>
        <end position="612"/>
    </location>
</feature>
<dbReference type="Proteomes" id="UP000653305">
    <property type="component" value="Unassembled WGS sequence"/>
</dbReference>
<sequence length="1054" mass="117139">MSRSSSSSPPLELHASDFPSEPPDIRNWYPSYVYESPVLNTLDGLQDLDGSGPEKIIKCNESDEFAYSKCAALVPGSSESLSFSSEPPDIKNWFSSYLYESSPLDTASDFTISDYKVGEYGKASNAQKSCKQDNKDIVVAGFIDVEESIELHTQIRTSNVVVKCNNLVKDTKLDYRPVDKDVHNVALTPMSPISNQLTSEKVSKQVLPGHRTGNNDLGSVEKLGDINTYAKDYDVKIDFCSRDGEYFHKSVGRKECVEDSLEKENPPEIASLGRPADSRSIGKENMETELRGNGFVSIRKSSKENAGNLIRPVQVQFESLGNGVKPALRCQKHAKMSRKVLSDTSNFLSPANMESSGKWHCPQKDKPNLGPPLKQLRLEKWVRRVPEFTVPVRTGRPEFWRLLDRRPDRDRKFRSGQNRQPIEYWKLLIFWWFKLQNSWLRLRMSHSKPVSRSRLAHGFLEEKNARRTTQEDAQGRKNTTYYLEPTIVINKIFQHTARRSCRPRSRRARQEDVVVESDPDDHDFVPSAPIAGVEPPSGSAPSLPEKKRFTRGSSSYEKLTGDPARKRTISPKSSATEYSSPPYTVLDFITGEVTSSAKSPAADVPPPSPTPAASPEFDTGLFDHSPDSSMDVPLQEIFAALKKDKKKKAAAQDDVVSHVGSPLPTLSHSKSVSSARAASVPVPSHSPAQSSPAACDHSQSSAGTITPSPEIEDMEPFSKKFLIDEAAELFDVYQTRHLIAERKVPLDLFERHNLIAYLRFHGMFFTVSTAIPFVRDIVLEFYANMLSSIADLSSLNYGKVFLRGKVFAFTPDLIDDLFGTTTHRGNFSVDDIDEVVSFLSGGMVHSWFEQLPSTRLSSLYSIMHKVALCNWVPSRNTTVVTRPQAQFLFKLGKGVRFSFGHHVFDIVTKLLKSQGLTLHPDDVLTGDAVWFAFRGQHTTGARVLDLPWQAPAPADVASDVETDDPNMALSLSSQKEGESDANVGGGSFAGEDDDDADVAGTENAADDADDARLTHGFLEEKNARRTTQEDAQGRKNTTYYLEPTIVINKILEVA</sequence>
<dbReference type="InterPro" id="IPR046796">
    <property type="entry name" value="Transposase_32_dom"/>
</dbReference>
<dbReference type="EMBL" id="BMAC01000023">
    <property type="protein sequence ID" value="GFP80750.1"/>
    <property type="molecule type" value="Genomic_DNA"/>
</dbReference>
<protein>
    <recommendedName>
        <fullName evidence="2">Putative plant transposon protein domain-containing protein</fullName>
    </recommendedName>
</protein>
<keyword evidence="4" id="KW-1185">Reference proteome</keyword>
<proteinExistence type="predicted"/>
<name>A0A830B047_9LAMI</name>
<feature type="region of interest" description="Disordered" evidence="1">
    <location>
        <begin position="1"/>
        <end position="24"/>
    </location>
</feature>
<accession>A0A830B047</accession>
<feature type="compositionally biased region" description="Polar residues" evidence="1">
    <location>
        <begin position="570"/>
        <end position="581"/>
    </location>
</feature>
<evidence type="ECO:0000313" key="3">
    <source>
        <dbReference type="EMBL" id="GFP80750.1"/>
    </source>
</evidence>
<dbReference type="Pfam" id="PF20167">
    <property type="entry name" value="Transposase_32"/>
    <property type="match status" value="1"/>
</dbReference>
<comment type="caution">
    <text evidence="3">The sequence shown here is derived from an EMBL/GenBank/DDBJ whole genome shotgun (WGS) entry which is preliminary data.</text>
</comment>
<feature type="domain" description="Putative plant transposon protein" evidence="2">
    <location>
        <begin position="760"/>
        <end position="905"/>
    </location>
</feature>
<feature type="region of interest" description="Disordered" evidence="1">
    <location>
        <begin position="258"/>
        <end position="280"/>
    </location>
</feature>
<evidence type="ECO:0000256" key="1">
    <source>
        <dbReference type="SAM" id="MobiDB-lite"/>
    </source>
</evidence>
<feature type="region of interest" description="Disordered" evidence="1">
    <location>
        <begin position="499"/>
        <end position="581"/>
    </location>
</feature>
<dbReference type="PANTHER" id="PTHR36368:SF1">
    <property type="entry name" value="ATP-DEPENDENT CASEINOLYTIC PROTEASE_CROTONASE FAMILY PROTEIN"/>
    <property type="match status" value="1"/>
</dbReference>
<organism evidence="3 4">
    <name type="scientific">Phtheirospermum japonicum</name>
    <dbReference type="NCBI Taxonomy" id="374723"/>
    <lineage>
        <taxon>Eukaryota</taxon>
        <taxon>Viridiplantae</taxon>
        <taxon>Streptophyta</taxon>
        <taxon>Embryophyta</taxon>
        <taxon>Tracheophyta</taxon>
        <taxon>Spermatophyta</taxon>
        <taxon>Magnoliopsida</taxon>
        <taxon>eudicotyledons</taxon>
        <taxon>Gunneridae</taxon>
        <taxon>Pentapetalae</taxon>
        <taxon>asterids</taxon>
        <taxon>lamiids</taxon>
        <taxon>Lamiales</taxon>
        <taxon>Orobanchaceae</taxon>
        <taxon>Orobanchaceae incertae sedis</taxon>
        <taxon>Phtheirospermum</taxon>
    </lineage>
</organism>
<dbReference type="OrthoDB" id="1847229at2759"/>
<feature type="region of interest" description="Disordered" evidence="1">
    <location>
        <begin position="353"/>
        <end position="372"/>
    </location>
</feature>
<evidence type="ECO:0000259" key="2">
    <source>
        <dbReference type="Pfam" id="PF20167"/>
    </source>
</evidence>
<feature type="compositionally biased region" description="Basic and acidic residues" evidence="1">
    <location>
        <begin position="1010"/>
        <end position="1033"/>
    </location>
</feature>
<feature type="region of interest" description="Disordered" evidence="1">
    <location>
        <begin position="652"/>
        <end position="711"/>
    </location>
</feature>